<dbReference type="InterPro" id="IPR018483">
    <property type="entry name" value="Carb_kinase_FGGY_CS"/>
</dbReference>
<dbReference type="EC" id="2.7.1.17" evidence="8 9"/>
<dbReference type="GO" id="GO:0004856">
    <property type="term" value="F:D-xylulokinase activity"/>
    <property type="evidence" value="ECO:0007669"/>
    <property type="project" value="UniProtKB-UniRule"/>
</dbReference>
<dbReference type="NCBIfam" id="TIGR01312">
    <property type="entry name" value="XylB"/>
    <property type="match status" value="1"/>
</dbReference>
<keyword evidence="13" id="KW-1185">Reference proteome</keyword>
<dbReference type="PANTHER" id="PTHR43095:SF6">
    <property type="entry name" value="XYLULOSE KINASE"/>
    <property type="match status" value="1"/>
</dbReference>
<comment type="function">
    <text evidence="8">Catalyzes the phosphorylation of D-xylulose to D-xylulose 5-phosphate.</text>
</comment>
<name>A0A840C200_9HYPH</name>
<keyword evidence="7 8" id="KW-0119">Carbohydrate metabolism</keyword>
<feature type="domain" description="Carbohydrate kinase FGGY C-terminal" evidence="11">
    <location>
        <begin position="257"/>
        <end position="447"/>
    </location>
</feature>
<dbReference type="RefSeq" id="WP_019404041.1">
    <property type="nucleotide sequence ID" value="NZ_JACIEN010000009.1"/>
</dbReference>
<organism evidence="12 13">
    <name type="scientific">Chelatococcus caeni</name>
    <dbReference type="NCBI Taxonomy" id="1348468"/>
    <lineage>
        <taxon>Bacteria</taxon>
        <taxon>Pseudomonadati</taxon>
        <taxon>Pseudomonadota</taxon>
        <taxon>Alphaproteobacteria</taxon>
        <taxon>Hyphomicrobiales</taxon>
        <taxon>Chelatococcaceae</taxon>
        <taxon>Chelatococcus</taxon>
    </lineage>
</organism>
<dbReference type="InterPro" id="IPR050406">
    <property type="entry name" value="FGGY_Carb_Kinase"/>
</dbReference>
<evidence type="ECO:0000313" key="12">
    <source>
        <dbReference type="EMBL" id="MBB4019891.1"/>
    </source>
</evidence>
<dbReference type="InterPro" id="IPR006000">
    <property type="entry name" value="Xylulokinase"/>
</dbReference>
<dbReference type="InterPro" id="IPR000577">
    <property type="entry name" value="Carb_kinase_FGGY"/>
</dbReference>
<evidence type="ECO:0000256" key="8">
    <source>
        <dbReference type="HAMAP-Rule" id="MF_02220"/>
    </source>
</evidence>
<evidence type="ECO:0000256" key="6">
    <source>
        <dbReference type="ARBA" id="ARBA00022840"/>
    </source>
</evidence>
<feature type="domain" description="Carbohydrate kinase FGGY N-terminal" evidence="10">
    <location>
        <begin position="4"/>
        <end position="246"/>
    </location>
</feature>
<keyword evidence="3 8" id="KW-0808">Transferase</keyword>
<evidence type="ECO:0000259" key="11">
    <source>
        <dbReference type="Pfam" id="PF02782"/>
    </source>
</evidence>
<keyword evidence="4 8" id="KW-0547">Nucleotide-binding</keyword>
<feature type="active site" description="Proton acceptor" evidence="8">
    <location>
        <position position="239"/>
    </location>
</feature>
<evidence type="ECO:0000259" key="10">
    <source>
        <dbReference type="Pfam" id="PF00370"/>
    </source>
</evidence>
<accession>A0A840C200</accession>
<dbReference type="InterPro" id="IPR018485">
    <property type="entry name" value="FGGY_C"/>
</dbReference>
<comment type="caution">
    <text evidence="12">The sequence shown here is derived from an EMBL/GenBank/DDBJ whole genome shotgun (WGS) entry which is preliminary data.</text>
</comment>
<dbReference type="GO" id="GO:0042732">
    <property type="term" value="P:D-xylose metabolic process"/>
    <property type="evidence" value="ECO:0007669"/>
    <property type="project" value="UniProtKB-KW"/>
</dbReference>
<dbReference type="PROSITE" id="PS00933">
    <property type="entry name" value="FGGY_KINASES_1"/>
    <property type="match status" value="1"/>
</dbReference>
<evidence type="ECO:0000256" key="4">
    <source>
        <dbReference type="ARBA" id="ARBA00022741"/>
    </source>
</evidence>
<feature type="binding site" evidence="8">
    <location>
        <begin position="81"/>
        <end position="82"/>
    </location>
    <ligand>
        <name>substrate</name>
    </ligand>
</feature>
<dbReference type="EMBL" id="JACIEN010000009">
    <property type="protein sequence ID" value="MBB4019891.1"/>
    <property type="molecule type" value="Genomic_DNA"/>
</dbReference>
<dbReference type="AlphaFoldDB" id="A0A840C200"/>
<evidence type="ECO:0000256" key="5">
    <source>
        <dbReference type="ARBA" id="ARBA00022777"/>
    </source>
</evidence>
<gene>
    <name evidence="8 9" type="primary">xylB</name>
    <name evidence="12" type="ORF">GGR16_004951</name>
</gene>
<dbReference type="InterPro" id="IPR043129">
    <property type="entry name" value="ATPase_NBD"/>
</dbReference>
<feature type="site" description="Important for activity" evidence="8">
    <location>
        <position position="8"/>
    </location>
</feature>
<dbReference type="GO" id="GO:0005524">
    <property type="term" value="F:ATP binding"/>
    <property type="evidence" value="ECO:0007669"/>
    <property type="project" value="UniProtKB-UniRule"/>
</dbReference>
<sequence length="495" mass="52531">MPTYLGLDIGTSSVKALLLDERQATVAEATVPVGISRPHPLWSEQDPEEWWQATLTATARVRDAAPEAWQGLAGIGLSGQMHGAVLVDGEGRVLRPAIIWNDGRCAAECRELQEKVPDFTRRAANIAMPGFTAPKLLWVRRHEPDVFTATRKVLLPKDYIRFRLTGGYVSEMSDAAGTLWLDVDARRWDDVLIEACGLTRTHMPDLVEGSELSGHLSADTGALLGLAGRRVPVAGGGGDNAASAVGIGATRAGEGFLSLGTSGVLFAVTDRLTALPERTLHAFCHALPGRWHGMAVTLAAASALTWVATLVGRGGDIAGLLADVELFAESERNRIHAPLFLPYITGERTPHNDADATGLFAGLRAEHGPEALTYAVLEGVSFGLADDLDVLNEAGARLDSCMLVGGGSRSRFWGHMLADILGLPLDLPAGAEAGAALGAARLGMLAAGAGSEAEICRKPPLRERFSPRGPDGYAERLARFRKLYHAEKATRGTPA</sequence>
<dbReference type="PIRSF" id="PIRSF000538">
    <property type="entry name" value="GlpK"/>
    <property type="match status" value="1"/>
</dbReference>
<evidence type="ECO:0000256" key="7">
    <source>
        <dbReference type="ARBA" id="ARBA00023277"/>
    </source>
</evidence>
<keyword evidence="6 8" id="KW-0067">ATP-binding</keyword>
<dbReference type="Pfam" id="PF02782">
    <property type="entry name" value="FGGY_C"/>
    <property type="match status" value="1"/>
</dbReference>
<evidence type="ECO:0000256" key="3">
    <source>
        <dbReference type="ARBA" id="ARBA00022679"/>
    </source>
</evidence>
<comment type="catalytic activity">
    <reaction evidence="8 9">
        <text>D-xylulose + ATP = D-xylulose 5-phosphate + ADP + H(+)</text>
        <dbReference type="Rhea" id="RHEA:10964"/>
        <dbReference type="ChEBI" id="CHEBI:15378"/>
        <dbReference type="ChEBI" id="CHEBI:17140"/>
        <dbReference type="ChEBI" id="CHEBI:30616"/>
        <dbReference type="ChEBI" id="CHEBI:57737"/>
        <dbReference type="ChEBI" id="CHEBI:456216"/>
        <dbReference type="EC" id="2.7.1.17"/>
    </reaction>
</comment>
<reference evidence="12 13" key="1">
    <citation type="submission" date="2020-08" db="EMBL/GenBank/DDBJ databases">
        <title>Genomic Encyclopedia of Type Strains, Phase IV (KMG-IV): sequencing the most valuable type-strain genomes for metagenomic binning, comparative biology and taxonomic classification.</title>
        <authorList>
            <person name="Goeker M."/>
        </authorList>
    </citation>
    <scope>NUCLEOTIDE SEQUENCE [LARGE SCALE GENOMIC DNA]</scope>
    <source>
        <strain evidence="12 13">DSM 103737</strain>
    </source>
</reference>
<dbReference type="GO" id="GO:0005998">
    <property type="term" value="P:xylulose catabolic process"/>
    <property type="evidence" value="ECO:0007669"/>
    <property type="project" value="UniProtKB-UniRule"/>
</dbReference>
<dbReference type="HAMAP" id="MF_02220">
    <property type="entry name" value="XylB"/>
    <property type="match status" value="1"/>
</dbReference>
<dbReference type="SUPFAM" id="SSF53067">
    <property type="entry name" value="Actin-like ATPase domain"/>
    <property type="match status" value="2"/>
</dbReference>
<proteinExistence type="inferred from homology"/>
<keyword evidence="5 8" id="KW-0418">Kinase</keyword>
<comment type="similarity">
    <text evidence="1 8 9">Belongs to the FGGY kinase family.</text>
</comment>
<dbReference type="InterPro" id="IPR018484">
    <property type="entry name" value="FGGY_N"/>
</dbReference>
<evidence type="ECO:0000313" key="13">
    <source>
        <dbReference type="Proteomes" id="UP000577362"/>
    </source>
</evidence>
<evidence type="ECO:0000256" key="9">
    <source>
        <dbReference type="RuleBase" id="RU364073"/>
    </source>
</evidence>
<evidence type="ECO:0000256" key="2">
    <source>
        <dbReference type="ARBA" id="ARBA00022629"/>
    </source>
</evidence>
<evidence type="ECO:0000256" key="1">
    <source>
        <dbReference type="ARBA" id="ARBA00009156"/>
    </source>
</evidence>
<dbReference type="Pfam" id="PF00370">
    <property type="entry name" value="FGGY_N"/>
    <property type="match status" value="1"/>
</dbReference>
<dbReference type="Proteomes" id="UP000577362">
    <property type="component" value="Unassembled WGS sequence"/>
</dbReference>
<protein>
    <recommendedName>
        <fullName evidence="8 9">Xylulose kinase</fullName>
        <shortName evidence="8 9">Xylulokinase</shortName>
        <ecNumber evidence="8 9">2.7.1.17</ecNumber>
    </recommendedName>
</protein>
<keyword evidence="2 8" id="KW-0859">Xylose metabolism</keyword>
<dbReference type="CDD" id="cd07808">
    <property type="entry name" value="ASKHA_NBD_FGGY_EcXK-like"/>
    <property type="match status" value="1"/>
</dbReference>
<dbReference type="PANTHER" id="PTHR43095">
    <property type="entry name" value="SUGAR KINASE"/>
    <property type="match status" value="1"/>
</dbReference>
<dbReference type="Gene3D" id="3.30.420.40">
    <property type="match status" value="2"/>
</dbReference>